<dbReference type="PANTHER" id="PTHR30489">
    <property type="entry name" value="LIPOPROTEIN-RELEASING SYSTEM TRANSMEMBRANE PROTEIN LOLE"/>
    <property type="match status" value="1"/>
</dbReference>
<dbReference type="EMBL" id="CP000477">
    <property type="protein sequence ID" value="ABK14705.1"/>
    <property type="molecule type" value="Genomic_DNA"/>
</dbReference>
<evidence type="ECO:0000256" key="4">
    <source>
        <dbReference type="ARBA" id="ARBA00022989"/>
    </source>
</evidence>
<dbReference type="InterPro" id="IPR003838">
    <property type="entry name" value="ABC3_permease_C"/>
</dbReference>
<keyword evidence="10" id="KW-1185">Reference proteome</keyword>
<evidence type="ECO:0000256" key="6">
    <source>
        <dbReference type="SAM" id="Phobius"/>
    </source>
</evidence>
<evidence type="ECO:0000259" key="8">
    <source>
        <dbReference type="Pfam" id="PF12704"/>
    </source>
</evidence>
<feature type="domain" description="ABC3 transporter permease C-terminal" evidence="7">
    <location>
        <begin position="234"/>
        <end position="358"/>
    </location>
</feature>
<keyword evidence="4 6" id="KW-1133">Transmembrane helix</keyword>
<protein>
    <recommendedName>
        <fullName evidence="11">ABC3 transporter permease protein domain-containing protein</fullName>
    </recommendedName>
</protein>
<dbReference type="Proteomes" id="UP000000674">
    <property type="component" value="Chromosome"/>
</dbReference>
<feature type="domain" description="MacB-like periplasmic core" evidence="8">
    <location>
        <begin position="1"/>
        <end position="205"/>
    </location>
</feature>
<organism evidence="9 10">
    <name type="scientific">Methanothrix thermoacetophila (strain DSM 6194 / JCM 14653 / NBRC 101360 / PT)</name>
    <name type="common">Methanosaeta thermophila</name>
    <dbReference type="NCBI Taxonomy" id="349307"/>
    <lineage>
        <taxon>Archaea</taxon>
        <taxon>Methanobacteriati</taxon>
        <taxon>Methanobacteriota</taxon>
        <taxon>Stenosarchaea group</taxon>
        <taxon>Methanomicrobia</taxon>
        <taxon>Methanotrichales</taxon>
        <taxon>Methanotrichaceae</taxon>
        <taxon>Methanothrix</taxon>
    </lineage>
</organism>
<feature type="transmembrane region" description="Helical" evidence="6">
    <location>
        <begin position="277"/>
        <end position="305"/>
    </location>
</feature>
<keyword evidence="3 6" id="KW-0812">Transmembrane</keyword>
<sequence length="364" mass="40018">MLAIGLAVAVSVTSVSLQAGFQEYLLDIIVKDLAHVSVSPKEGEEYIYLYRTLMERIWQLEGVTAVSPRLSTPASLSHKNNVENVILIGVIPSEMERIYPSISERMVYGELESIQQENRIVMSKKLAEKLDVELDDTVDARFPDANPLNLMVTGIFDPPQGFPEEMTFVSLRTARNFLGEGDVINGIDIKLHDIYMADRISREISATGYKAESWQQLYPEILRTIAIENFENRIIMLLIMIIAAFGIASVMYMLVLEKTSEIGMLMAEGATGAMIRNIFLIQSTVLGLIGGICGAAGGVALSLYLKGMEFEVEAPGWEEFVLPVVIDPWNTLIIVVAAVLLSLAAGVYPAHKASKLDPVIALHG</sequence>
<evidence type="ECO:0000256" key="5">
    <source>
        <dbReference type="ARBA" id="ARBA00023136"/>
    </source>
</evidence>
<proteinExistence type="predicted"/>
<evidence type="ECO:0000256" key="2">
    <source>
        <dbReference type="ARBA" id="ARBA00022475"/>
    </source>
</evidence>
<dbReference type="STRING" id="349307.Mthe_0917"/>
<dbReference type="KEGG" id="mtp:Mthe_0917"/>
<gene>
    <name evidence="9" type="ordered locus">Mthe_0917</name>
</gene>
<dbReference type="GO" id="GO:0044874">
    <property type="term" value="P:lipoprotein localization to outer membrane"/>
    <property type="evidence" value="ECO:0007669"/>
    <property type="project" value="TreeGrafter"/>
</dbReference>
<dbReference type="GeneID" id="4462381"/>
<dbReference type="AlphaFoldDB" id="A0B7N1"/>
<feature type="transmembrane region" description="Helical" evidence="6">
    <location>
        <begin position="234"/>
        <end position="256"/>
    </location>
</feature>
<evidence type="ECO:0000256" key="3">
    <source>
        <dbReference type="ARBA" id="ARBA00022692"/>
    </source>
</evidence>
<reference evidence="9 10" key="1">
    <citation type="submission" date="2006-10" db="EMBL/GenBank/DDBJ databases">
        <title>Complete sequence of Methanosaeta thermophila PT.</title>
        <authorList>
            <consortium name="US DOE Joint Genome Institute"/>
            <person name="Copeland A."/>
            <person name="Lucas S."/>
            <person name="Lapidus A."/>
            <person name="Barry K."/>
            <person name="Detter J.C."/>
            <person name="Glavina del Rio T."/>
            <person name="Hammon N."/>
            <person name="Israni S."/>
            <person name="Pitluck S."/>
            <person name="Chain P."/>
            <person name="Malfatti S."/>
            <person name="Shin M."/>
            <person name="Vergez L."/>
            <person name="Schmutz J."/>
            <person name="Larimer F."/>
            <person name="Land M."/>
            <person name="Hauser L."/>
            <person name="Kyrpides N."/>
            <person name="Kim E."/>
            <person name="Smith K.S."/>
            <person name="Ingram-Smith C."/>
            <person name="Richardson P."/>
        </authorList>
    </citation>
    <scope>NUCLEOTIDE SEQUENCE [LARGE SCALE GENOMIC DNA]</scope>
    <source>
        <strain evidence="10">DSM 6194 / JCM 14653 / NBRC 101360 / PT</strain>
    </source>
</reference>
<name>A0B7N1_METTP</name>
<evidence type="ECO:0008006" key="11">
    <source>
        <dbReference type="Google" id="ProtNLM"/>
    </source>
</evidence>
<accession>A0B7N1</accession>
<keyword evidence="5 6" id="KW-0472">Membrane</keyword>
<dbReference type="InterPro" id="IPR025857">
    <property type="entry name" value="MacB_PCD"/>
</dbReference>
<evidence type="ECO:0000259" key="7">
    <source>
        <dbReference type="Pfam" id="PF02687"/>
    </source>
</evidence>
<evidence type="ECO:0000313" key="9">
    <source>
        <dbReference type="EMBL" id="ABK14705.1"/>
    </source>
</evidence>
<evidence type="ECO:0000313" key="10">
    <source>
        <dbReference type="Proteomes" id="UP000000674"/>
    </source>
</evidence>
<feature type="transmembrane region" description="Helical" evidence="6">
    <location>
        <begin position="329"/>
        <end position="348"/>
    </location>
</feature>
<dbReference type="Pfam" id="PF02687">
    <property type="entry name" value="FtsX"/>
    <property type="match status" value="1"/>
</dbReference>
<dbReference type="GO" id="GO:0098797">
    <property type="term" value="C:plasma membrane protein complex"/>
    <property type="evidence" value="ECO:0007669"/>
    <property type="project" value="TreeGrafter"/>
</dbReference>
<comment type="subcellular location">
    <subcellularLocation>
        <location evidence="1">Cell membrane</location>
        <topology evidence="1">Multi-pass membrane protein</topology>
    </subcellularLocation>
</comment>
<keyword evidence="2" id="KW-1003">Cell membrane</keyword>
<dbReference type="RefSeq" id="WP_011696100.1">
    <property type="nucleotide sequence ID" value="NC_008553.1"/>
</dbReference>
<dbReference type="InterPro" id="IPR051447">
    <property type="entry name" value="Lipoprotein-release_system"/>
</dbReference>
<dbReference type="HOGENOM" id="CLU_000604_8_1_2"/>
<evidence type="ECO:0000256" key="1">
    <source>
        <dbReference type="ARBA" id="ARBA00004651"/>
    </source>
</evidence>
<dbReference type="PANTHER" id="PTHR30489:SF0">
    <property type="entry name" value="LIPOPROTEIN-RELEASING SYSTEM TRANSMEMBRANE PROTEIN LOLE"/>
    <property type="match status" value="1"/>
</dbReference>
<dbReference type="Pfam" id="PF12704">
    <property type="entry name" value="MacB_PCD"/>
    <property type="match status" value="1"/>
</dbReference>